<dbReference type="EMBL" id="JARQZJ010000071">
    <property type="protein sequence ID" value="KAK9881966.1"/>
    <property type="molecule type" value="Genomic_DNA"/>
</dbReference>
<keyword evidence="2" id="KW-1185">Reference proteome</keyword>
<comment type="caution">
    <text evidence="1">The sequence shown here is derived from an EMBL/GenBank/DDBJ whole genome shotgun (WGS) entry which is preliminary data.</text>
</comment>
<evidence type="ECO:0000313" key="2">
    <source>
        <dbReference type="Proteomes" id="UP001431783"/>
    </source>
</evidence>
<dbReference type="Proteomes" id="UP001431783">
    <property type="component" value="Unassembled WGS sequence"/>
</dbReference>
<sequence length="100" mass="11641">MKQIQVLKSAATLINKPNRLYARFRPAKTYGSNHNRSEGIRIFERNCGIEETLRGENIFESVKPQRLHWFGHVQKMSEGRVPKKVVLHLVGYTHNIKIQT</sequence>
<organism evidence="1 2">
    <name type="scientific">Henosepilachna vigintioctopunctata</name>
    <dbReference type="NCBI Taxonomy" id="420089"/>
    <lineage>
        <taxon>Eukaryota</taxon>
        <taxon>Metazoa</taxon>
        <taxon>Ecdysozoa</taxon>
        <taxon>Arthropoda</taxon>
        <taxon>Hexapoda</taxon>
        <taxon>Insecta</taxon>
        <taxon>Pterygota</taxon>
        <taxon>Neoptera</taxon>
        <taxon>Endopterygota</taxon>
        <taxon>Coleoptera</taxon>
        <taxon>Polyphaga</taxon>
        <taxon>Cucujiformia</taxon>
        <taxon>Coccinelloidea</taxon>
        <taxon>Coccinellidae</taxon>
        <taxon>Epilachninae</taxon>
        <taxon>Epilachnini</taxon>
        <taxon>Henosepilachna</taxon>
    </lineage>
</organism>
<dbReference type="AlphaFoldDB" id="A0AAW1UE71"/>
<accession>A0AAW1UE71</accession>
<gene>
    <name evidence="1" type="ORF">WA026_018158</name>
</gene>
<proteinExistence type="predicted"/>
<protein>
    <submittedName>
        <fullName evidence="1">Uncharacterized protein</fullName>
    </submittedName>
</protein>
<reference evidence="1 2" key="1">
    <citation type="submission" date="2023-03" db="EMBL/GenBank/DDBJ databases">
        <title>Genome insight into feeding habits of ladybird beetles.</title>
        <authorList>
            <person name="Li H.-S."/>
            <person name="Huang Y.-H."/>
            <person name="Pang H."/>
        </authorList>
    </citation>
    <scope>NUCLEOTIDE SEQUENCE [LARGE SCALE GENOMIC DNA]</scope>
    <source>
        <strain evidence="1">SYSU_2023b</strain>
        <tissue evidence="1">Whole body</tissue>
    </source>
</reference>
<name>A0AAW1UE71_9CUCU</name>
<evidence type="ECO:0000313" key="1">
    <source>
        <dbReference type="EMBL" id="KAK9881966.1"/>
    </source>
</evidence>